<reference evidence="8" key="2">
    <citation type="journal article" date="2007" name="Science">
        <title>Draft genome sequence of the sexually transmitted pathogen Trichomonas vaginalis.</title>
        <authorList>
            <person name="Carlton J.M."/>
            <person name="Hirt R.P."/>
            <person name="Silva J.C."/>
            <person name="Delcher A.L."/>
            <person name="Schatz M."/>
            <person name="Zhao Q."/>
            <person name="Wortman J.R."/>
            <person name="Bidwell S.L."/>
            <person name="Alsmark U.C.M."/>
            <person name="Besteiro S."/>
            <person name="Sicheritz-Ponten T."/>
            <person name="Noel C.J."/>
            <person name="Dacks J.B."/>
            <person name="Foster P.G."/>
            <person name="Simillion C."/>
            <person name="Van de Peer Y."/>
            <person name="Miranda-Saavedra D."/>
            <person name="Barton G.J."/>
            <person name="Westrop G.D."/>
            <person name="Mueller S."/>
            <person name="Dessi D."/>
            <person name="Fiori P.L."/>
            <person name="Ren Q."/>
            <person name="Paulsen I."/>
            <person name="Zhang H."/>
            <person name="Bastida-Corcuera F.D."/>
            <person name="Simoes-Barbosa A."/>
            <person name="Brown M.T."/>
            <person name="Hayes R.D."/>
            <person name="Mukherjee M."/>
            <person name="Okumura C.Y."/>
            <person name="Schneider R."/>
            <person name="Smith A.J."/>
            <person name="Vanacova S."/>
            <person name="Villalvazo M."/>
            <person name="Haas B.J."/>
            <person name="Pertea M."/>
            <person name="Feldblyum T.V."/>
            <person name="Utterback T.R."/>
            <person name="Shu C.L."/>
            <person name="Osoegawa K."/>
            <person name="de Jong P.J."/>
            <person name="Hrdy I."/>
            <person name="Horvathova L."/>
            <person name="Zubacova Z."/>
            <person name="Dolezal P."/>
            <person name="Malik S.B."/>
            <person name="Logsdon J.M. Jr."/>
            <person name="Henze K."/>
            <person name="Gupta A."/>
            <person name="Wang C.C."/>
            <person name="Dunne R.L."/>
            <person name="Upcroft J.A."/>
            <person name="Upcroft P."/>
            <person name="White O."/>
            <person name="Salzberg S.L."/>
            <person name="Tang P."/>
            <person name="Chiu C.-H."/>
            <person name="Lee Y.-S."/>
            <person name="Embley T.M."/>
            <person name="Coombs G.H."/>
            <person name="Mottram J.C."/>
            <person name="Tachezy J."/>
            <person name="Fraser-Liggett C.M."/>
            <person name="Johnson P.J."/>
        </authorList>
    </citation>
    <scope>NUCLEOTIDE SEQUENCE [LARGE SCALE GENOMIC DNA]</scope>
    <source>
        <strain evidence="8">G3</strain>
    </source>
</reference>
<dbReference type="Pfam" id="PF00005">
    <property type="entry name" value="ABC_tran"/>
    <property type="match status" value="1"/>
</dbReference>
<organism evidence="8 9">
    <name type="scientific">Trichomonas vaginalis (strain ATCC PRA-98 / G3)</name>
    <dbReference type="NCBI Taxonomy" id="412133"/>
    <lineage>
        <taxon>Eukaryota</taxon>
        <taxon>Metamonada</taxon>
        <taxon>Parabasalia</taxon>
        <taxon>Trichomonadida</taxon>
        <taxon>Trichomonadidae</taxon>
        <taxon>Trichomonas</taxon>
    </lineage>
</organism>
<dbReference type="Pfam" id="PF23321">
    <property type="entry name" value="R1_ABCA1"/>
    <property type="match status" value="1"/>
</dbReference>
<dbReference type="VEuPathDB" id="TrichDB:TVAGG3_0611240"/>
<feature type="transmembrane region" description="Helical" evidence="6">
    <location>
        <begin position="110"/>
        <end position="129"/>
    </location>
</feature>
<dbReference type="InterPro" id="IPR027417">
    <property type="entry name" value="P-loop_NTPase"/>
</dbReference>
<gene>
    <name evidence="8" type="ORF">TVAG_033260</name>
</gene>
<dbReference type="GO" id="GO:0005319">
    <property type="term" value="F:lipid transporter activity"/>
    <property type="evidence" value="ECO:0000318"/>
    <property type="project" value="GO_Central"/>
</dbReference>
<feature type="transmembrane region" description="Helical" evidence="6">
    <location>
        <begin position="34"/>
        <end position="55"/>
    </location>
</feature>
<dbReference type="GO" id="GO:0006869">
    <property type="term" value="P:lipid transport"/>
    <property type="evidence" value="ECO:0000318"/>
    <property type="project" value="GO_Central"/>
</dbReference>
<dbReference type="SUPFAM" id="SSF52540">
    <property type="entry name" value="P-loop containing nucleoside triphosphate hydrolases"/>
    <property type="match status" value="1"/>
</dbReference>
<dbReference type="EMBL" id="DS113823">
    <property type="protein sequence ID" value="EAX95106.1"/>
    <property type="molecule type" value="Genomic_DNA"/>
</dbReference>
<keyword evidence="2" id="KW-0677">Repeat</keyword>
<dbReference type="GO" id="GO:0016020">
    <property type="term" value="C:membrane"/>
    <property type="evidence" value="ECO:0007669"/>
    <property type="project" value="InterPro"/>
</dbReference>
<dbReference type="GO" id="GO:0042626">
    <property type="term" value="F:ATPase-coupled transmembrane transporter activity"/>
    <property type="evidence" value="ECO:0000318"/>
    <property type="project" value="GO_Central"/>
</dbReference>
<feature type="transmembrane region" description="Helical" evidence="6">
    <location>
        <begin position="7"/>
        <end position="28"/>
    </location>
</feature>
<dbReference type="Gene3D" id="3.40.50.300">
    <property type="entry name" value="P-loop containing nucleotide triphosphate hydrolases"/>
    <property type="match status" value="1"/>
</dbReference>
<dbReference type="PANTHER" id="PTHR19229:SF36">
    <property type="entry name" value="ATP-BINDING CASSETTE SUB-FAMILY A MEMBER 2"/>
    <property type="match status" value="1"/>
</dbReference>
<evidence type="ECO:0000256" key="5">
    <source>
        <dbReference type="SAM" id="MobiDB-lite"/>
    </source>
</evidence>
<dbReference type="GO" id="GO:0005524">
    <property type="term" value="F:ATP binding"/>
    <property type="evidence" value="ECO:0007669"/>
    <property type="project" value="UniProtKB-KW"/>
</dbReference>
<dbReference type="GO" id="GO:0140359">
    <property type="term" value="F:ABC-type transporter activity"/>
    <property type="evidence" value="ECO:0007669"/>
    <property type="project" value="InterPro"/>
</dbReference>
<dbReference type="FunFam" id="3.40.50.300:FF:001998">
    <property type="entry name" value="ABC transporter family protein"/>
    <property type="match status" value="1"/>
</dbReference>
<dbReference type="AlphaFoldDB" id="A2FIZ1"/>
<sequence length="525" mass="59913">MFVAKTLFFNWFCSILPLFYSYFWSFLIKGNAGAIVFTISNLSILMTILITSFSIEEKKYPAVYSILTLICPFGNWFGAFWMISKTFSLYYPDLPKNIDFFKQGKYVLNIMYASVFVYPLIIWLVEFLVKVISHKISKMSFESHIDDFHAIKENLQITEESIQMENNVRDQPNDYAIRIFNISKIFKDTKGQPICAVNQVSLGIKDKSIFGFLESNGAGKTTLMKMILKEIPISSGTIEINGQNVETSKITNVAVCPQFDDHLTEQLTGRQNMKFFCYLFNKSGMEANELIKRIVEVMDYSQHVDKRIKDMSGGNRRKCAASIPFLSDYKTILLDEPTSSLDPIARHHMHELINQYKGERTFMLCTHLLDEAESLCDNISIMIVTMVSGCIFTVGTPQYLSNKFGTEWKIDLLLNSGDKNESEKVKNFIAINIPSAVISIERKGSMIYSVPSQSVSITDLFEILRRGKDSEIGIKFFTCSCSTLEKVFMEIVMRSELKAQEEKELNQQGDNISSSDSNKQMEAMI</sequence>
<evidence type="ECO:0000256" key="1">
    <source>
        <dbReference type="ARBA" id="ARBA00022448"/>
    </source>
</evidence>
<dbReference type="PANTHER" id="PTHR19229">
    <property type="entry name" value="ATP-BINDING CASSETTE TRANSPORTER SUBFAMILY A ABCA"/>
    <property type="match status" value="1"/>
</dbReference>
<dbReference type="KEGG" id="tva:4752849"/>
<keyword evidence="9" id="KW-1185">Reference proteome</keyword>
<protein>
    <submittedName>
        <fullName evidence="8">ABC transporter family protein</fullName>
    </submittedName>
</protein>
<dbReference type="VEuPathDB" id="TrichDB:TVAG_033260"/>
<feature type="compositionally biased region" description="Polar residues" evidence="5">
    <location>
        <begin position="506"/>
        <end position="525"/>
    </location>
</feature>
<keyword evidence="6" id="KW-1133">Transmembrane helix</keyword>
<evidence type="ECO:0000313" key="9">
    <source>
        <dbReference type="Proteomes" id="UP000001542"/>
    </source>
</evidence>
<dbReference type="Proteomes" id="UP000001542">
    <property type="component" value="Unassembled WGS sequence"/>
</dbReference>
<dbReference type="InterPro" id="IPR056264">
    <property type="entry name" value="R2_ABCA1-4-like"/>
</dbReference>
<evidence type="ECO:0000256" key="2">
    <source>
        <dbReference type="ARBA" id="ARBA00022737"/>
    </source>
</evidence>
<proteinExistence type="predicted"/>
<accession>A2FIZ1</accession>
<evidence type="ECO:0000256" key="4">
    <source>
        <dbReference type="ARBA" id="ARBA00022840"/>
    </source>
</evidence>
<feature type="transmembrane region" description="Helical" evidence="6">
    <location>
        <begin position="62"/>
        <end position="83"/>
    </location>
</feature>
<evidence type="ECO:0000256" key="6">
    <source>
        <dbReference type="SAM" id="Phobius"/>
    </source>
</evidence>
<dbReference type="eggNOG" id="KOG0059">
    <property type="taxonomic scope" value="Eukaryota"/>
</dbReference>
<dbReference type="InParanoid" id="A2FIZ1"/>
<dbReference type="SMART" id="SM00382">
    <property type="entry name" value="AAA"/>
    <property type="match status" value="1"/>
</dbReference>
<dbReference type="PROSITE" id="PS50893">
    <property type="entry name" value="ABC_TRANSPORTER_2"/>
    <property type="match status" value="1"/>
</dbReference>
<dbReference type="GO" id="GO:0016887">
    <property type="term" value="F:ATP hydrolysis activity"/>
    <property type="evidence" value="ECO:0007669"/>
    <property type="project" value="InterPro"/>
</dbReference>
<keyword evidence="3" id="KW-0547">Nucleotide-binding</keyword>
<reference evidence="8" key="1">
    <citation type="submission" date="2006-10" db="EMBL/GenBank/DDBJ databases">
        <authorList>
            <person name="Amadeo P."/>
            <person name="Zhao Q."/>
            <person name="Wortman J."/>
            <person name="Fraser-Liggett C."/>
            <person name="Carlton J."/>
        </authorList>
    </citation>
    <scope>NUCLEOTIDE SEQUENCE</scope>
    <source>
        <strain evidence="8">G3</strain>
    </source>
</reference>
<dbReference type="OrthoDB" id="10255969at2759"/>
<keyword evidence="6" id="KW-0472">Membrane</keyword>
<keyword evidence="6" id="KW-0812">Transmembrane</keyword>
<feature type="region of interest" description="Disordered" evidence="5">
    <location>
        <begin position="502"/>
        <end position="525"/>
    </location>
</feature>
<dbReference type="InterPro" id="IPR003593">
    <property type="entry name" value="AAA+_ATPase"/>
</dbReference>
<evidence type="ECO:0000259" key="7">
    <source>
        <dbReference type="PROSITE" id="PS50893"/>
    </source>
</evidence>
<evidence type="ECO:0000313" key="8">
    <source>
        <dbReference type="EMBL" id="EAX95106.1"/>
    </source>
</evidence>
<feature type="domain" description="ABC transporter" evidence="7">
    <location>
        <begin position="177"/>
        <end position="413"/>
    </location>
</feature>
<dbReference type="InterPro" id="IPR026082">
    <property type="entry name" value="ABCA"/>
</dbReference>
<dbReference type="STRING" id="5722.A2FIZ1"/>
<dbReference type="InterPro" id="IPR003439">
    <property type="entry name" value="ABC_transporter-like_ATP-bd"/>
</dbReference>
<evidence type="ECO:0000256" key="3">
    <source>
        <dbReference type="ARBA" id="ARBA00022741"/>
    </source>
</evidence>
<keyword evidence="4" id="KW-0067">ATP-binding</keyword>
<name>A2FIZ1_TRIV3</name>
<keyword evidence="1" id="KW-0813">Transport</keyword>